<keyword evidence="8" id="KW-1185">Reference proteome</keyword>
<evidence type="ECO:0000256" key="1">
    <source>
        <dbReference type="ARBA" id="ARBA00004141"/>
    </source>
</evidence>
<feature type="transmembrane region" description="Helical" evidence="6">
    <location>
        <begin position="330"/>
        <end position="356"/>
    </location>
</feature>
<reference evidence="7 8" key="1">
    <citation type="submission" date="2018-06" db="EMBL/GenBank/DDBJ databases">
        <title>Thermoflavimicrobium daqus sp. nov., a thermophilic microbe isolated from Moutai-flavour Daqu.</title>
        <authorList>
            <person name="Wang X."/>
            <person name="Zhou H."/>
        </authorList>
    </citation>
    <scope>NUCLEOTIDE SEQUENCE [LARGE SCALE GENOMIC DNA]</scope>
    <source>
        <strain evidence="7 8">FBKL4.011</strain>
    </source>
</reference>
<reference evidence="7 8" key="2">
    <citation type="submission" date="2018-06" db="EMBL/GenBank/DDBJ databases">
        <authorList>
            <person name="Zhirakovskaya E."/>
        </authorList>
    </citation>
    <scope>NUCLEOTIDE SEQUENCE [LARGE SCALE GENOMIC DNA]</scope>
    <source>
        <strain evidence="7 8">FBKL4.011</strain>
    </source>
</reference>
<name>A0A364K967_9BACL</name>
<sequence>MTQTYWKQICLRTLIVLLIGTGVFFTFYFILPLIYPFIIAWAIAMLLDPFVKFLENKVHIPRWLAVTIALFVLLVVISIFFIFLIGELVIVLASLSEKLPLFFKQITQLFMDTFQKNQNINKIIETVQNYLTHNPQHQQNISNSISTNIDLIAKKASELITDLLAGIGSFIGNLPYFFTVLAVVILATFFISLDWPNIKQKLYRLTPKSLQRTGGLVFHGLRTALFGFIRAQLTLISITGLIVLISLFILKVEYAISIAFLIAIVDLLPYLGVGAVLVPWIVYLFLSGQLKLALGLLIVYAITIIVRQFLEPKLVAHNVGLDPLIALISLFVGLNLFGVLGLILGPVIMVTILTLAQAHVFKDIWNYIIGLPTQNEKNV</sequence>
<dbReference type="RefSeq" id="WP_113657444.1">
    <property type="nucleotide sequence ID" value="NZ_KZ845663.1"/>
</dbReference>
<evidence type="ECO:0000313" key="8">
    <source>
        <dbReference type="Proteomes" id="UP000251213"/>
    </source>
</evidence>
<dbReference type="InterPro" id="IPR002549">
    <property type="entry name" value="AI-2E-like"/>
</dbReference>
<feature type="transmembrane region" description="Helical" evidence="6">
    <location>
        <begin position="9"/>
        <end position="27"/>
    </location>
</feature>
<evidence type="ECO:0000256" key="6">
    <source>
        <dbReference type="SAM" id="Phobius"/>
    </source>
</evidence>
<evidence type="ECO:0000256" key="2">
    <source>
        <dbReference type="ARBA" id="ARBA00009773"/>
    </source>
</evidence>
<feature type="transmembrane region" description="Helical" evidence="6">
    <location>
        <begin position="216"/>
        <end position="249"/>
    </location>
</feature>
<dbReference type="OrthoDB" id="9774361at2"/>
<feature type="transmembrane region" description="Helical" evidence="6">
    <location>
        <begin position="292"/>
        <end position="310"/>
    </location>
</feature>
<evidence type="ECO:0000256" key="3">
    <source>
        <dbReference type="ARBA" id="ARBA00022692"/>
    </source>
</evidence>
<gene>
    <name evidence="7" type="primary">ytvI</name>
    <name evidence="7" type="ORF">DL897_01960</name>
</gene>
<keyword evidence="4 6" id="KW-1133">Transmembrane helix</keyword>
<comment type="similarity">
    <text evidence="2">Belongs to the autoinducer-2 exporter (AI-2E) (TC 2.A.86) family.</text>
</comment>
<dbReference type="EMBL" id="QJKK01000001">
    <property type="protein sequence ID" value="RAL26839.1"/>
    <property type="molecule type" value="Genomic_DNA"/>
</dbReference>
<evidence type="ECO:0000256" key="4">
    <source>
        <dbReference type="ARBA" id="ARBA00022989"/>
    </source>
</evidence>
<accession>A0A364K967</accession>
<feature type="transmembrane region" description="Helical" evidence="6">
    <location>
        <begin position="63"/>
        <end position="93"/>
    </location>
</feature>
<feature type="transmembrane region" description="Helical" evidence="6">
    <location>
        <begin position="255"/>
        <end position="285"/>
    </location>
</feature>
<comment type="subcellular location">
    <subcellularLocation>
        <location evidence="1">Membrane</location>
        <topology evidence="1">Multi-pass membrane protein</topology>
    </subcellularLocation>
</comment>
<dbReference type="GO" id="GO:0055085">
    <property type="term" value="P:transmembrane transport"/>
    <property type="evidence" value="ECO:0007669"/>
    <property type="project" value="TreeGrafter"/>
</dbReference>
<dbReference type="Pfam" id="PF01594">
    <property type="entry name" value="AI-2E_transport"/>
    <property type="match status" value="1"/>
</dbReference>
<dbReference type="InterPro" id="IPR014227">
    <property type="entry name" value="YtvI-like"/>
</dbReference>
<dbReference type="GO" id="GO:0016020">
    <property type="term" value="C:membrane"/>
    <property type="evidence" value="ECO:0007669"/>
    <property type="project" value="UniProtKB-SubCell"/>
</dbReference>
<dbReference type="AlphaFoldDB" id="A0A364K967"/>
<evidence type="ECO:0000256" key="5">
    <source>
        <dbReference type="ARBA" id="ARBA00023136"/>
    </source>
</evidence>
<keyword evidence="5 6" id="KW-0472">Membrane</keyword>
<protein>
    <submittedName>
        <fullName evidence="7">Sporulation integral membrane protein YtvI</fullName>
    </submittedName>
</protein>
<organism evidence="7 8">
    <name type="scientific">Thermoflavimicrobium daqui</name>
    <dbReference type="NCBI Taxonomy" id="2137476"/>
    <lineage>
        <taxon>Bacteria</taxon>
        <taxon>Bacillati</taxon>
        <taxon>Bacillota</taxon>
        <taxon>Bacilli</taxon>
        <taxon>Bacillales</taxon>
        <taxon>Thermoactinomycetaceae</taxon>
        <taxon>Thermoflavimicrobium</taxon>
    </lineage>
</organism>
<keyword evidence="3 6" id="KW-0812">Transmembrane</keyword>
<feature type="transmembrane region" description="Helical" evidence="6">
    <location>
        <begin position="174"/>
        <end position="195"/>
    </location>
</feature>
<dbReference type="NCBIfam" id="TIGR02872">
    <property type="entry name" value="spore_ytvI"/>
    <property type="match status" value="1"/>
</dbReference>
<comment type="caution">
    <text evidence="7">The sequence shown here is derived from an EMBL/GenBank/DDBJ whole genome shotgun (WGS) entry which is preliminary data.</text>
</comment>
<dbReference type="PANTHER" id="PTHR21716:SF68">
    <property type="entry name" value="TRANSPORT PROTEIN YTVI-RELATED"/>
    <property type="match status" value="1"/>
</dbReference>
<dbReference type="Proteomes" id="UP000251213">
    <property type="component" value="Unassembled WGS sequence"/>
</dbReference>
<proteinExistence type="inferred from homology"/>
<evidence type="ECO:0000313" key="7">
    <source>
        <dbReference type="EMBL" id="RAL26839.1"/>
    </source>
</evidence>
<dbReference type="PANTHER" id="PTHR21716">
    <property type="entry name" value="TRANSMEMBRANE PROTEIN"/>
    <property type="match status" value="1"/>
</dbReference>